<protein>
    <submittedName>
        <fullName evidence="1">Uncharacterized protein</fullName>
    </submittedName>
</protein>
<proteinExistence type="predicted"/>
<dbReference type="EMBL" id="CP004346">
    <property type="protein sequence ID" value="AGH41122.1"/>
    <property type="molecule type" value="Genomic_DNA"/>
</dbReference>
<keyword evidence="2" id="KW-1185">Reference proteome</keyword>
<evidence type="ECO:0000313" key="2">
    <source>
        <dbReference type="Proteomes" id="UP000011835"/>
    </source>
</evidence>
<dbReference type="PATRIC" id="fig|1254439.12.peg.849"/>
<evidence type="ECO:0000313" key="1">
    <source>
        <dbReference type="EMBL" id="AGH41122.1"/>
    </source>
</evidence>
<dbReference type="AlphaFoldDB" id="M4RRI6"/>
<gene>
    <name evidence="1" type="ORF">D805_0855</name>
</gene>
<reference evidence="1 2" key="1">
    <citation type="journal article" date="2013" name="Genome Announc.">
        <title>Complete Genome Sequence of the Probiotic Bifidobacterium thermophilum Strain RBL67.</title>
        <authorList>
            <person name="Jans C."/>
            <person name="Lacroix C."/>
            <person name="Follador R."/>
            <person name="Stevens M.J."/>
        </authorList>
    </citation>
    <scope>NUCLEOTIDE SEQUENCE [LARGE SCALE GENOMIC DNA]</scope>
    <source>
        <strain evidence="1 2">RBL67</strain>
    </source>
</reference>
<dbReference type="HOGENOM" id="CLU_3230323_0_0_11"/>
<accession>M4RRI6</accession>
<organism evidence="1 2">
    <name type="scientific">Bifidobacterium thermophilum RBL67</name>
    <dbReference type="NCBI Taxonomy" id="1254439"/>
    <lineage>
        <taxon>Bacteria</taxon>
        <taxon>Bacillati</taxon>
        <taxon>Actinomycetota</taxon>
        <taxon>Actinomycetes</taxon>
        <taxon>Bifidobacteriales</taxon>
        <taxon>Bifidobacteriaceae</taxon>
        <taxon>Bifidobacterium</taxon>
    </lineage>
</organism>
<name>M4RRI6_9BIFI</name>
<dbReference type="Proteomes" id="UP000011835">
    <property type="component" value="Chromosome"/>
</dbReference>
<sequence length="43" mass="4582">MFRSNQLGRVSDTDLCYGVISDGRRTVVHLCCTIAGSSSHAAP</sequence>
<dbReference type="KEGG" id="btp:D805_0855"/>